<dbReference type="PRINTS" id="PR00080">
    <property type="entry name" value="SDRFAMILY"/>
</dbReference>
<comment type="similarity">
    <text evidence="1 3">Belongs to the short-chain dehydrogenases/reductases (SDR) family.</text>
</comment>
<dbReference type="OMA" id="SCGFYSA"/>
<name>B3RRH6_TRIAD</name>
<dbReference type="EMBL" id="DS985243">
    <property type="protein sequence ID" value="EDV26346.1"/>
    <property type="molecule type" value="Genomic_DNA"/>
</dbReference>
<dbReference type="PROSITE" id="PS00061">
    <property type="entry name" value="ADH_SHORT"/>
    <property type="match status" value="1"/>
</dbReference>
<dbReference type="GO" id="GO:0016491">
    <property type="term" value="F:oxidoreductase activity"/>
    <property type="evidence" value="ECO:0000318"/>
    <property type="project" value="GO_Central"/>
</dbReference>
<dbReference type="InterPro" id="IPR002347">
    <property type="entry name" value="SDR_fam"/>
</dbReference>
<dbReference type="InterPro" id="IPR036291">
    <property type="entry name" value="NAD(P)-bd_dom_sf"/>
</dbReference>
<evidence type="ECO:0000256" key="2">
    <source>
        <dbReference type="ARBA" id="ARBA00023002"/>
    </source>
</evidence>
<dbReference type="STRING" id="10228.B3RRH6"/>
<organism evidence="4 5">
    <name type="scientific">Trichoplax adhaerens</name>
    <name type="common">Trichoplax reptans</name>
    <dbReference type="NCBI Taxonomy" id="10228"/>
    <lineage>
        <taxon>Eukaryota</taxon>
        <taxon>Metazoa</taxon>
        <taxon>Placozoa</taxon>
        <taxon>Uniplacotomia</taxon>
        <taxon>Trichoplacea</taxon>
        <taxon>Trichoplacidae</taxon>
        <taxon>Trichoplax</taxon>
    </lineage>
</organism>
<dbReference type="CDD" id="cd05374">
    <property type="entry name" value="17beta-HSD-like_SDR_c"/>
    <property type="match status" value="1"/>
</dbReference>
<dbReference type="AlphaFoldDB" id="B3RRH6"/>
<dbReference type="GO" id="GO:0005829">
    <property type="term" value="C:cytosol"/>
    <property type="evidence" value="ECO:0000318"/>
    <property type="project" value="GO_Central"/>
</dbReference>
<dbReference type="Pfam" id="PF00106">
    <property type="entry name" value="adh_short"/>
    <property type="match status" value="1"/>
</dbReference>
<dbReference type="Proteomes" id="UP000009022">
    <property type="component" value="Unassembled WGS sequence"/>
</dbReference>
<evidence type="ECO:0000256" key="3">
    <source>
        <dbReference type="RuleBase" id="RU000363"/>
    </source>
</evidence>
<dbReference type="FunCoup" id="B3RRH6">
    <property type="interactions" value="4"/>
</dbReference>
<dbReference type="InParanoid" id="B3RRH6"/>
<dbReference type="Gene3D" id="3.40.50.720">
    <property type="entry name" value="NAD(P)-binding Rossmann-like Domain"/>
    <property type="match status" value="1"/>
</dbReference>
<dbReference type="InterPro" id="IPR020904">
    <property type="entry name" value="Sc_DH/Rdtase_CS"/>
</dbReference>
<dbReference type="RefSeq" id="XP_002110342.1">
    <property type="nucleotide sequence ID" value="XM_002110306.1"/>
</dbReference>
<dbReference type="eggNOG" id="KOG1205">
    <property type="taxonomic scope" value="Eukaryota"/>
</dbReference>
<dbReference type="HOGENOM" id="CLU_010194_2_9_1"/>
<reference evidence="4 5" key="1">
    <citation type="journal article" date="2008" name="Nature">
        <title>The Trichoplax genome and the nature of placozoans.</title>
        <authorList>
            <person name="Srivastava M."/>
            <person name="Begovic E."/>
            <person name="Chapman J."/>
            <person name="Putnam N.H."/>
            <person name="Hellsten U."/>
            <person name="Kawashima T."/>
            <person name="Kuo A."/>
            <person name="Mitros T."/>
            <person name="Salamov A."/>
            <person name="Carpenter M.L."/>
            <person name="Signorovitch A.Y."/>
            <person name="Moreno M.A."/>
            <person name="Kamm K."/>
            <person name="Grimwood J."/>
            <person name="Schmutz J."/>
            <person name="Shapiro H."/>
            <person name="Grigoriev I.V."/>
            <person name="Buss L.W."/>
            <person name="Schierwater B."/>
            <person name="Dellaporta S.L."/>
            <person name="Rokhsar D.S."/>
        </authorList>
    </citation>
    <scope>NUCLEOTIDE SEQUENCE [LARGE SCALE GENOMIC DNA]</scope>
    <source>
        <strain evidence="4 5">Grell-BS-1999</strain>
    </source>
</reference>
<dbReference type="SUPFAM" id="SSF51735">
    <property type="entry name" value="NAD(P)-binding Rossmann-fold domains"/>
    <property type="match status" value="1"/>
</dbReference>
<gene>
    <name evidence="4" type="ORF">TRIADDRAFT_54240</name>
</gene>
<dbReference type="KEGG" id="tad:TRIADDRAFT_54240"/>
<dbReference type="PhylomeDB" id="B3RRH6"/>
<dbReference type="OrthoDB" id="47007at2759"/>
<evidence type="ECO:0000313" key="4">
    <source>
        <dbReference type="EMBL" id="EDV26346.1"/>
    </source>
</evidence>
<keyword evidence="5" id="KW-1185">Reference proteome</keyword>
<dbReference type="PANTHER" id="PTHR43391">
    <property type="entry name" value="RETINOL DEHYDROGENASE-RELATED"/>
    <property type="match status" value="1"/>
</dbReference>
<dbReference type="GeneID" id="6752087"/>
<sequence>MAKVVLITGCSTGIGLKLALRLAQSQNPTYKVYATMRNLEKQKQLVQEAGSALNKTLLIRKLDVGKSDQVQSVVEEAVQNEGKIDILVNNAGFGYVCAFESMPMDIAQQMMDTNFFGCMRCMQACIPHMKKQNCGHIINLSSLSGIYGTPFHGLYASTKFAMEGLSESLAPELSYFGISISLIEPGPVATTFVDTWIDRRKDSKENKQLGQQTQKLTDGIIDFMTKRPPDVVENVDHVVDVIMKCINDKPPSLRYPTTEVVLKAAKRKFIDPTGDSVTDFTTSFYPIFKKD</sequence>
<protein>
    <submittedName>
        <fullName evidence="4">Uncharacterized protein</fullName>
    </submittedName>
</protein>
<dbReference type="CTD" id="6752087"/>
<dbReference type="PANTHER" id="PTHR43391:SF86">
    <property type="entry name" value="SHORT-CHAIN DEHYDROGENASE_REDUCTASE FAMILY PROTEIN"/>
    <property type="match status" value="1"/>
</dbReference>
<proteinExistence type="inferred from homology"/>
<accession>B3RRH6</accession>
<evidence type="ECO:0000313" key="5">
    <source>
        <dbReference type="Proteomes" id="UP000009022"/>
    </source>
</evidence>
<keyword evidence="2" id="KW-0560">Oxidoreductase</keyword>
<dbReference type="PRINTS" id="PR00081">
    <property type="entry name" value="GDHRDH"/>
</dbReference>
<evidence type="ECO:0000256" key="1">
    <source>
        <dbReference type="ARBA" id="ARBA00006484"/>
    </source>
</evidence>